<dbReference type="InParanoid" id="A0A078A6W5"/>
<evidence type="ECO:0000256" key="1">
    <source>
        <dbReference type="SAM" id="SignalP"/>
    </source>
</evidence>
<feature type="signal peptide" evidence="1">
    <location>
        <begin position="1"/>
        <end position="22"/>
    </location>
</feature>
<keyword evidence="1" id="KW-0732">Signal</keyword>
<sequence length="108" mass="12132">MITNAALGFSLLLVFLSACVNPYFSTRCPVIKNDQGSDKDIDTFKLTIKSPNVTVNDILDKIGEFNYGSIDKIHPNANRIFQNLIQNEDLSIYQGDYDNKTNKRDGRG</sequence>
<dbReference type="AlphaFoldDB" id="A0A078A6W5"/>
<proteinExistence type="predicted"/>
<dbReference type="EMBL" id="CCKQ01006022">
    <property type="protein sequence ID" value="CDW77307.1"/>
    <property type="molecule type" value="Genomic_DNA"/>
</dbReference>
<keyword evidence="3" id="KW-1185">Reference proteome</keyword>
<feature type="chain" id="PRO_5001729311" evidence="1">
    <location>
        <begin position="23"/>
        <end position="108"/>
    </location>
</feature>
<reference evidence="2 3" key="1">
    <citation type="submission" date="2014-06" db="EMBL/GenBank/DDBJ databases">
        <authorList>
            <person name="Swart Estienne"/>
        </authorList>
    </citation>
    <scope>NUCLEOTIDE SEQUENCE [LARGE SCALE GENOMIC DNA]</scope>
    <source>
        <strain evidence="2 3">130c</strain>
    </source>
</reference>
<evidence type="ECO:0000313" key="2">
    <source>
        <dbReference type="EMBL" id="CDW77307.1"/>
    </source>
</evidence>
<name>A0A078A6W5_STYLE</name>
<accession>A0A078A6W5</accession>
<protein>
    <submittedName>
        <fullName evidence="2">Uncharacterized protein</fullName>
    </submittedName>
</protein>
<organism evidence="2 3">
    <name type="scientific">Stylonychia lemnae</name>
    <name type="common">Ciliate</name>
    <dbReference type="NCBI Taxonomy" id="5949"/>
    <lineage>
        <taxon>Eukaryota</taxon>
        <taxon>Sar</taxon>
        <taxon>Alveolata</taxon>
        <taxon>Ciliophora</taxon>
        <taxon>Intramacronucleata</taxon>
        <taxon>Spirotrichea</taxon>
        <taxon>Stichotrichia</taxon>
        <taxon>Sporadotrichida</taxon>
        <taxon>Oxytrichidae</taxon>
        <taxon>Stylonychinae</taxon>
        <taxon>Stylonychia</taxon>
    </lineage>
</organism>
<dbReference type="Proteomes" id="UP000039865">
    <property type="component" value="Unassembled WGS sequence"/>
</dbReference>
<gene>
    <name evidence="2" type="primary">Contig541.g594</name>
    <name evidence="2" type="ORF">STYLEM_6267</name>
</gene>
<evidence type="ECO:0000313" key="3">
    <source>
        <dbReference type="Proteomes" id="UP000039865"/>
    </source>
</evidence>